<keyword evidence="1" id="KW-0732">Signal</keyword>
<sequence>MKLKFLFIVAAAMLLLAACGPKTIDESITLLDHEKNEVTIPQEKPVLLFYITTYT</sequence>
<evidence type="ECO:0000313" key="3">
    <source>
        <dbReference type="Proteomes" id="UP001357223"/>
    </source>
</evidence>
<keyword evidence="3" id="KW-1185">Reference proteome</keyword>
<dbReference type="RefSeq" id="WP_338447682.1">
    <property type="nucleotide sequence ID" value="NZ_CP137640.1"/>
</dbReference>
<name>A0ABZ2C6T7_9BACI</name>
<feature type="chain" id="PRO_5047392815" evidence="1">
    <location>
        <begin position="18"/>
        <end position="55"/>
    </location>
</feature>
<dbReference type="EMBL" id="CP137640">
    <property type="protein sequence ID" value="WVX78747.1"/>
    <property type="molecule type" value="Genomic_DNA"/>
</dbReference>
<protein>
    <submittedName>
        <fullName evidence="2">Uncharacterized protein</fullName>
    </submittedName>
</protein>
<evidence type="ECO:0000256" key="1">
    <source>
        <dbReference type="SAM" id="SignalP"/>
    </source>
</evidence>
<reference evidence="2 3" key="1">
    <citation type="submission" date="2023-10" db="EMBL/GenBank/DDBJ databases">
        <title>Niallia locisalis sp.nov. isolated from a salt pond sample.</title>
        <authorList>
            <person name="Li X.-J."/>
            <person name="Dong L."/>
        </authorList>
    </citation>
    <scope>NUCLEOTIDE SEQUENCE [LARGE SCALE GENOMIC DNA]</scope>
    <source>
        <strain evidence="2 3">DSM 29761</strain>
    </source>
</reference>
<accession>A0ABZ2C6T7</accession>
<evidence type="ECO:0000313" key="2">
    <source>
        <dbReference type="EMBL" id="WVX78747.1"/>
    </source>
</evidence>
<dbReference type="Proteomes" id="UP001357223">
    <property type="component" value="Chromosome"/>
</dbReference>
<organism evidence="2 3">
    <name type="scientific">Niallia oryzisoli</name>
    <dbReference type="NCBI Taxonomy" id="1737571"/>
    <lineage>
        <taxon>Bacteria</taxon>
        <taxon>Bacillati</taxon>
        <taxon>Bacillota</taxon>
        <taxon>Bacilli</taxon>
        <taxon>Bacillales</taxon>
        <taxon>Bacillaceae</taxon>
        <taxon>Niallia</taxon>
    </lineage>
</organism>
<dbReference type="PROSITE" id="PS51257">
    <property type="entry name" value="PROKAR_LIPOPROTEIN"/>
    <property type="match status" value="1"/>
</dbReference>
<gene>
    <name evidence="2" type="ORF">R4Z09_15615</name>
</gene>
<proteinExistence type="predicted"/>
<feature type="signal peptide" evidence="1">
    <location>
        <begin position="1"/>
        <end position="17"/>
    </location>
</feature>